<gene>
    <name evidence="11" type="ORF">DIS24_g12147</name>
</gene>
<dbReference type="PANTHER" id="PTHR42790">
    <property type="entry name" value="AMINOTRANSFERASE"/>
    <property type="match status" value="1"/>
</dbReference>
<comment type="catalytic activity">
    <reaction evidence="8">
        <text>an aromatic L-alpha-amino acid + 2-oxoglutarate = an aromatic oxo-acid + L-glutamate</text>
        <dbReference type="Rhea" id="RHEA:17533"/>
        <dbReference type="ChEBI" id="CHEBI:16810"/>
        <dbReference type="ChEBI" id="CHEBI:29985"/>
        <dbReference type="ChEBI" id="CHEBI:73309"/>
        <dbReference type="ChEBI" id="CHEBI:84824"/>
        <dbReference type="EC" id="2.6.1.57"/>
    </reaction>
</comment>
<evidence type="ECO:0000256" key="3">
    <source>
        <dbReference type="ARBA" id="ARBA00007441"/>
    </source>
</evidence>
<evidence type="ECO:0000256" key="2">
    <source>
        <dbReference type="ARBA" id="ARBA00004496"/>
    </source>
</evidence>
<dbReference type="FunFam" id="3.40.640.10:FF:000074">
    <property type="entry name" value="Aromatic amino acid aminotransferase"/>
    <property type="match status" value="1"/>
</dbReference>
<dbReference type="SUPFAM" id="SSF53383">
    <property type="entry name" value="PLP-dependent transferases"/>
    <property type="match status" value="1"/>
</dbReference>
<evidence type="ECO:0000256" key="5">
    <source>
        <dbReference type="ARBA" id="ARBA00022576"/>
    </source>
</evidence>
<evidence type="ECO:0000256" key="7">
    <source>
        <dbReference type="ARBA" id="ARBA00022898"/>
    </source>
</evidence>
<dbReference type="EMBL" id="JAUJDW010000227">
    <property type="protein sequence ID" value="KAK0610232.1"/>
    <property type="molecule type" value="Genomic_DNA"/>
</dbReference>
<dbReference type="AlphaFoldDB" id="A0AA39TRD2"/>
<evidence type="ECO:0000256" key="8">
    <source>
        <dbReference type="ARBA" id="ARBA00051993"/>
    </source>
</evidence>
<protein>
    <recommendedName>
        <fullName evidence="9">aromatic-amino-acid transaminase</fullName>
        <ecNumber evidence="9">2.6.1.57</ecNumber>
    </recommendedName>
</protein>
<dbReference type="GO" id="GO:0008793">
    <property type="term" value="F:aromatic-amino-acid transaminase activity"/>
    <property type="evidence" value="ECO:0007669"/>
    <property type="project" value="TreeGrafter"/>
</dbReference>
<comment type="similarity">
    <text evidence="3">Belongs to the class-I pyridoxal-phosphate-dependent aminotransferase family.</text>
</comment>
<feature type="domain" description="Aminotransferase class I/classII large" evidence="10">
    <location>
        <begin position="136"/>
        <end position="469"/>
    </location>
</feature>
<keyword evidence="7" id="KW-0663">Pyridoxal phosphate</keyword>
<dbReference type="GO" id="GO:0030170">
    <property type="term" value="F:pyridoxal phosphate binding"/>
    <property type="evidence" value="ECO:0007669"/>
    <property type="project" value="InterPro"/>
</dbReference>
<keyword evidence="4" id="KW-0963">Cytoplasm</keyword>
<evidence type="ECO:0000256" key="6">
    <source>
        <dbReference type="ARBA" id="ARBA00022679"/>
    </source>
</evidence>
<accession>A0AA39TRD2</accession>
<dbReference type="PANTHER" id="PTHR42790:SF21">
    <property type="entry name" value="AROMATIC_AMINOADIPATE AMINOTRANSFERASE 1"/>
    <property type="match status" value="1"/>
</dbReference>
<dbReference type="GO" id="GO:0047536">
    <property type="term" value="F:2-aminoadipate transaminase activity"/>
    <property type="evidence" value="ECO:0007669"/>
    <property type="project" value="TreeGrafter"/>
</dbReference>
<dbReference type="InterPro" id="IPR004839">
    <property type="entry name" value="Aminotransferase_I/II_large"/>
</dbReference>
<keyword evidence="6" id="KW-0808">Transferase</keyword>
<evidence type="ECO:0000256" key="4">
    <source>
        <dbReference type="ARBA" id="ARBA00022490"/>
    </source>
</evidence>
<dbReference type="CDD" id="cd00609">
    <property type="entry name" value="AAT_like"/>
    <property type="match status" value="1"/>
</dbReference>
<comment type="subcellular location">
    <subcellularLocation>
        <location evidence="2">Cytoplasm</location>
    </subcellularLocation>
</comment>
<sequence>MLLSDFLFLDRFTRESASRTGSSLKAAFKHLQNPDVISLGGGLPPSDYFPLSTISLTVPSLASLTQDAANPTANPHATLQSTKHDLSTSLSPYDLTTALNYCQSNGAAPLLRWLTEHTELLHNPPYADWACTATIGNTSALDMALRMFARRGDAVLADAYTFSTAVETAAPMGVRFVGVEMDEQGMVPGSLRRVLETWDEAGTGTPRPFLLYTVPTGQNPTGVTQGVERRREIYRVAQEWDLIVLEDDPYYFLQLEPYAGGEDGSAAGPPRPPEELLERLVPSYLSMDTDGRVVRMDSFSKVVFPGARVGWITASQQIVEQYKHHADVSTQGPAGLSQLVLFKLLDEHWGHEGYLNWLLHIRSEYTKRRDFTIDACERYLPAGIVSWKPAQAGMFQWLKVDCSSHPHIKSKTAAEIEEEIWLESIKRGALVARGSWFRVPDDRPHLDVYFRITFAAASLDKIAEAVRRFGNAVDEFFHVK</sequence>
<dbReference type="GO" id="GO:0009074">
    <property type="term" value="P:aromatic amino acid family catabolic process"/>
    <property type="evidence" value="ECO:0007669"/>
    <property type="project" value="TreeGrafter"/>
</dbReference>
<comment type="cofactor">
    <cofactor evidence="1">
        <name>pyridoxal 5'-phosphate</name>
        <dbReference type="ChEBI" id="CHEBI:597326"/>
    </cofactor>
</comment>
<dbReference type="GO" id="GO:0006571">
    <property type="term" value="P:tyrosine biosynthetic process"/>
    <property type="evidence" value="ECO:0007669"/>
    <property type="project" value="TreeGrafter"/>
</dbReference>
<dbReference type="Pfam" id="PF00155">
    <property type="entry name" value="Aminotran_1_2"/>
    <property type="match status" value="1"/>
</dbReference>
<dbReference type="Proteomes" id="UP001175001">
    <property type="component" value="Unassembled WGS sequence"/>
</dbReference>
<keyword evidence="5 11" id="KW-0032">Aminotransferase</keyword>
<evidence type="ECO:0000259" key="10">
    <source>
        <dbReference type="Pfam" id="PF00155"/>
    </source>
</evidence>
<dbReference type="InterPro" id="IPR015424">
    <property type="entry name" value="PyrdxlP-dep_Trfase"/>
</dbReference>
<dbReference type="InterPro" id="IPR050859">
    <property type="entry name" value="Class-I_PLP-dep_aminotransf"/>
</dbReference>
<dbReference type="GO" id="GO:0019878">
    <property type="term" value="P:lysine biosynthetic process via aminoadipic acid"/>
    <property type="evidence" value="ECO:0007669"/>
    <property type="project" value="TreeGrafter"/>
</dbReference>
<comment type="caution">
    <text evidence="11">The sequence shown here is derived from an EMBL/GenBank/DDBJ whole genome shotgun (WGS) entry which is preliminary data.</text>
</comment>
<evidence type="ECO:0000313" key="11">
    <source>
        <dbReference type="EMBL" id="KAK0610232.1"/>
    </source>
</evidence>
<dbReference type="Gene3D" id="3.40.640.10">
    <property type="entry name" value="Type I PLP-dependent aspartate aminotransferase-like (Major domain)"/>
    <property type="match status" value="1"/>
</dbReference>
<evidence type="ECO:0000256" key="9">
    <source>
        <dbReference type="ARBA" id="ARBA00067014"/>
    </source>
</evidence>
<proteinExistence type="inferred from homology"/>
<evidence type="ECO:0000313" key="12">
    <source>
        <dbReference type="Proteomes" id="UP001175001"/>
    </source>
</evidence>
<organism evidence="11 12">
    <name type="scientific">Lasiodiplodia hormozganensis</name>
    <dbReference type="NCBI Taxonomy" id="869390"/>
    <lineage>
        <taxon>Eukaryota</taxon>
        <taxon>Fungi</taxon>
        <taxon>Dikarya</taxon>
        <taxon>Ascomycota</taxon>
        <taxon>Pezizomycotina</taxon>
        <taxon>Dothideomycetes</taxon>
        <taxon>Dothideomycetes incertae sedis</taxon>
        <taxon>Botryosphaeriales</taxon>
        <taxon>Botryosphaeriaceae</taxon>
        <taxon>Lasiodiplodia</taxon>
    </lineage>
</organism>
<keyword evidence="12" id="KW-1185">Reference proteome</keyword>
<evidence type="ECO:0000256" key="1">
    <source>
        <dbReference type="ARBA" id="ARBA00001933"/>
    </source>
</evidence>
<dbReference type="EC" id="2.6.1.57" evidence="9"/>
<name>A0AA39TRD2_9PEZI</name>
<reference evidence="11" key="1">
    <citation type="submission" date="2023-06" db="EMBL/GenBank/DDBJ databases">
        <title>Multi-omics analyses reveal the molecular pathogenesis toolkit of Lasiodiplodia hormozganensis, a cross-kingdom pathogen.</title>
        <authorList>
            <person name="Felix C."/>
            <person name="Meneses R."/>
            <person name="Goncalves M.F.M."/>
            <person name="Tilleman L."/>
            <person name="Duarte A.S."/>
            <person name="Jorrin-Novo J.V."/>
            <person name="Van De Peer Y."/>
            <person name="Deforce D."/>
            <person name="Van Nieuwerburgh F."/>
            <person name="Esteves A.C."/>
            <person name="Alves A."/>
        </authorList>
    </citation>
    <scope>NUCLEOTIDE SEQUENCE</scope>
    <source>
        <strain evidence="11">CBS 339.90</strain>
    </source>
</reference>
<dbReference type="InterPro" id="IPR015421">
    <property type="entry name" value="PyrdxlP-dep_Trfase_major"/>
</dbReference>
<dbReference type="GO" id="GO:0005737">
    <property type="term" value="C:cytoplasm"/>
    <property type="evidence" value="ECO:0007669"/>
    <property type="project" value="UniProtKB-SubCell"/>
</dbReference>